<dbReference type="EMBL" id="CM018211">
    <property type="protein sequence ID" value="KAB2062535.1"/>
    <property type="molecule type" value="Genomic_DNA"/>
</dbReference>
<gene>
    <name evidence="2" type="ORF">ES319_A10G158800v1</name>
</gene>
<evidence type="ECO:0000313" key="2">
    <source>
        <dbReference type="EMBL" id="KAB2062535.1"/>
    </source>
</evidence>
<keyword evidence="3" id="KW-1185">Reference proteome</keyword>
<dbReference type="Proteomes" id="UP000327439">
    <property type="component" value="Chromosome A10"/>
</dbReference>
<feature type="compositionally biased region" description="Basic residues" evidence="1">
    <location>
        <begin position="9"/>
        <end position="18"/>
    </location>
</feature>
<name>A0A5J5U3R1_GOSBA</name>
<protein>
    <submittedName>
        <fullName evidence="2">Uncharacterized protein</fullName>
    </submittedName>
</protein>
<feature type="region of interest" description="Disordered" evidence="1">
    <location>
        <begin position="1"/>
        <end position="24"/>
    </location>
</feature>
<sequence>MYSFAGTKKMTRGSHVRSHSSGALPVHSRSFLDCWNFSFLGSFRYNHPVCHCYLV</sequence>
<reference evidence="3" key="1">
    <citation type="journal article" date="2020" name="Nat. Genet.">
        <title>Genomic diversifications of five Gossypium allopolyploid species and their impact on cotton improvement.</title>
        <authorList>
            <person name="Chen Z.J."/>
            <person name="Sreedasyam A."/>
            <person name="Ando A."/>
            <person name="Song Q."/>
            <person name="De Santiago L.M."/>
            <person name="Hulse-Kemp A.M."/>
            <person name="Ding M."/>
            <person name="Ye W."/>
            <person name="Kirkbride R.C."/>
            <person name="Jenkins J."/>
            <person name="Plott C."/>
            <person name="Lovell J."/>
            <person name="Lin Y.M."/>
            <person name="Vaughn R."/>
            <person name="Liu B."/>
            <person name="Simpson S."/>
            <person name="Scheffler B.E."/>
            <person name="Wen L."/>
            <person name="Saski C.A."/>
            <person name="Grover C.E."/>
            <person name="Hu G."/>
            <person name="Conover J.L."/>
            <person name="Carlson J.W."/>
            <person name="Shu S."/>
            <person name="Boston L.B."/>
            <person name="Williams M."/>
            <person name="Peterson D.G."/>
            <person name="McGee K."/>
            <person name="Jones D.C."/>
            <person name="Wendel J.F."/>
            <person name="Stelly D.M."/>
            <person name="Grimwood J."/>
            <person name="Schmutz J."/>
        </authorList>
    </citation>
    <scope>NUCLEOTIDE SEQUENCE [LARGE SCALE GENOMIC DNA]</scope>
    <source>
        <strain evidence="3">cv. 3-79</strain>
    </source>
</reference>
<evidence type="ECO:0000256" key="1">
    <source>
        <dbReference type="SAM" id="MobiDB-lite"/>
    </source>
</evidence>
<proteinExistence type="predicted"/>
<accession>A0A5J5U3R1</accession>
<evidence type="ECO:0000313" key="3">
    <source>
        <dbReference type="Proteomes" id="UP000327439"/>
    </source>
</evidence>
<organism evidence="2 3">
    <name type="scientific">Gossypium barbadense</name>
    <name type="common">Sea Island cotton</name>
    <name type="synonym">Hibiscus barbadensis</name>
    <dbReference type="NCBI Taxonomy" id="3634"/>
    <lineage>
        <taxon>Eukaryota</taxon>
        <taxon>Viridiplantae</taxon>
        <taxon>Streptophyta</taxon>
        <taxon>Embryophyta</taxon>
        <taxon>Tracheophyta</taxon>
        <taxon>Spermatophyta</taxon>
        <taxon>Magnoliopsida</taxon>
        <taxon>eudicotyledons</taxon>
        <taxon>Gunneridae</taxon>
        <taxon>Pentapetalae</taxon>
        <taxon>rosids</taxon>
        <taxon>malvids</taxon>
        <taxon>Malvales</taxon>
        <taxon>Malvaceae</taxon>
        <taxon>Malvoideae</taxon>
        <taxon>Gossypium</taxon>
    </lineage>
</organism>
<dbReference type="AlphaFoldDB" id="A0A5J5U3R1"/>